<dbReference type="Proteomes" id="UP000800038">
    <property type="component" value="Unassembled WGS sequence"/>
</dbReference>
<evidence type="ECO:0000313" key="2">
    <source>
        <dbReference type="EMBL" id="KAF1946618.1"/>
    </source>
</evidence>
<sequence>MSDAFRKDFHTKAGEKLQPDSSKSTLTKAKESITGGADKVAREVQPDHTKTNTQSVSDKFGRSKDNNVHGSTGDSIVDKTKGALGL</sequence>
<feature type="compositionally biased region" description="Basic and acidic residues" evidence="1">
    <location>
        <begin position="76"/>
        <end position="86"/>
    </location>
</feature>
<dbReference type="InterPro" id="IPR007250">
    <property type="entry name" value="HSP9_HSP12"/>
</dbReference>
<dbReference type="PIRSF" id="PIRSF002590">
    <property type="entry name" value="HSP9/HSP12_fun"/>
    <property type="match status" value="1"/>
</dbReference>
<dbReference type="AlphaFoldDB" id="A0A6A5T364"/>
<evidence type="ECO:0000256" key="1">
    <source>
        <dbReference type="SAM" id="MobiDB-lite"/>
    </source>
</evidence>
<dbReference type="EMBL" id="ML976002">
    <property type="protein sequence ID" value="KAF1946618.1"/>
    <property type="molecule type" value="Genomic_DNA"/>
</dbReference>
<evidence type="ECO:0008006" key="4">
    <source>
        <dbReference type="Google" id="ProtNLM"/>
    </source>
</evidence>
<proteinExistence type="predicted"/>
<accession>A0A6A5T364</accession>
<feature type="region of interest" description="Disordered" evidence="1">
    <location>
        <begin position="1"/>
        <end position="86"/>
    </location>
</feature>
<feature type="non-terminal residue" evidence="2">
    <location>
        <position position="86"/>
    </location>
</feature>
<dbReference type="Pfam" id="PF04119">
    <property type="entry name" value="HSP9_HSP12"/>
    <property type="match status" value="1"/>
</dbReference>
<dbReference type="OrthoDB" id="2348401at2759"/>
<feature type="compositionally biased region" description="Basic and acidic residues" evidence="1">
    <location>
        <begin position="1"/>
        <end position="18"/>
    </location>
</feature>
<dbReference type="Gene3D" id="6.10.280.100">
    <property type="match status" value="1"/>
</dbReference>
<protein>
    <recommendedName>
        <fullName evidence="4">Chaperone/heat shock protein Hsp12</fullName>
    </recommendedName>
</protein>
<gene>
    <name evidence="2" type="ORF">EJ02DRAFT_366698</name>
</gene>
<organism evidence="2 3">
    <name type="scientific">Clathrospora elynae</name>
    <dbReference type="NCBI Taxonomy" id="706981"/>
    <lineage>
        <taxon>Eukaryota</taxon>
        <taxon>Fungi</taxon>
        <taxon>Dikarya</taxon>
        <taxon>Ascomycota</taxon>
        <taxon>Pezizomycotina</taxon>
        <taxon>Dothideomycetes</taxon>
        <taxon>Pleosporomycetidae</taxon>
        <taxon>Pleosporales</taxon>
        <taxon>Diademaceae</taxon>
        <taxon>Clathrospora</taxon>
    </lineage>
</organism>
<feature type="compositionally biased region" description="Basic and acidic residues" evidence="1">
    <location>
        <begin position="39"/>
        <end position="50"/>
    </location>
</feature>
<name>A0A6A5T364_9PLEO</name>
<evidence type="ECO:0000313" key="3">
    <source>
        <dbReference type="Proteomes" id="UP000800038"/>
    </source>
</evidence>
<keyword evidence="3" id="KW-1185">Reference proteome</keyword>
<reference evidence="2" key="1">
    <citation type="journal article" date="2020" name="Stud. Mycol.">
        <title>101 Dothideomycetes genomes: a test case for predicting lifestyles and emergence of pathogens.</title>
        <authorList>
            <person name="Haridas S."/>
            <person name="Albert R."/>
            <person name="Binder M."/>
            <person name="Bloem J."/>
            <person name="Labutti K."/>
            <person name="Salamov A."/>
            <person name="Andreopoulos B."/>
            <person name="Baker S."/>
            <person name="Barry K."/>
            <person name="Bills G."/>
            <person name="Bluhm B."/>
            <person name="Cannon C."/>
            <person name="Castanera R."/>
            <person name="Culley D."/>
            <person name="Daum C."/>
            <person name="Ezra D."/>
            <person name="Gonzalez J."/>
            <person name="Henrissat B."/>
            <person name="Kuo A."/>
            <person name="Liang C."/>
            <person name="Lipzen A."/>
            <person name="Lutzoni F."/>
            <person name="Magnuson J."/>
            <person name="Mondo S."/>
            <person name="Nolan M."/>
            <person name="Ohm R."/>
            <person name="Pangilinan J."/>
            <person name="Park H.-J."/>
            <person name="Ramirez L."/>
            <person name="Alfaro M."/>
            <person name="Sun H."/>
            <person name="Tritt A."/>
            <person name="Yoshinaga Y."/>
            <person name="Zwiers L.-H."/>
            <person name="Turgeon B."/>
            <person name="Goodwin S."/>
            <person name="Spatafora J."/>
            <person name="Crous P."/>
            <person name="Grigoriev I."/>
        </authorList>
    </citation>
    <scope>NUCLEOTIDE SEQUENCE</scope>
    <source>
        <strain evidence="2">CBS 161.51</strain>
    </source>
</reference>